<accession>A0A6C0D8B3</accession>
<dbReference type="EMBL" id="MN739544">
    <property type="protein sequence ID" value="QHT12384.1"/>
    <property type="molecule type" value="Genomic_DNA"/>
</dbReference>
<dbReference type="AlphaFoldDB" id="A0A6C0D8B3"/>
<sequence length="203" mass="22673">MAKSKTRKHKKEMKQQKVLTIPMLRKSFEHIDMETRKILAKHPINEESISEFKKIWKNTFGKSIDSKTAESYLVLQSKVKVNKKKTRKMKGGSAPVDYMLRPGLDGTHGSYLPYVSKGLDFYGDINNIAMDADCGKVNITPQISSSMGSNQVGAGLSEFMYSLTNRPIISTNPPTFLQDLQDTSLGKSLGASPKPIETHYKSV</sequence>
<reference evidence="1" key="1">
    <citation type="journal article" date="2020" name="Nature">
        <title>Giant virus diversity and host interactions through global metagenomics.</title>
        <authorList>
            <person name="Schulz F."/>
            <person name="Roux S."/>
            <person name="Paez-Espino D."/>
            <person name="Jungbluth S."/>
            <person name="Walsh D.A."/>
            <person name="Denef V.J."/>
            <person name="McMahon K.D."/>
            <person name="Konstantinidis K.T."/>
            <person name="Eloe-Fadrosh E.A."/>
            <person name="Kyrpides N.C."/>
            <person name="Woyke T."/>
        </authorList>
    </citation>
    <scope>NUCLEOTIDE SEQUENCE</scope>
    <source>
        <strain evidence="1">GVMAG-M-3300023174-129</strain>
    </source>
</reference>
<evidence type="ECO:0000313" key="1">
    <source>
        <dbReference type="EMBL" id="QHT12384.1"/>
    </source>
</evidence>
<organism evidence="1">
    <name type="scientific">viral metagenome</name>
    <dbReference type="NCBI Taxonomy" id="1070528"/>
    <lineage>
        <taxon>unclassified sequences</taxon>
        <taxon>metagenomes</taxon>
        <taxon>organismal metagenomes</taxon>
    </lineage>
</organism>
<protein>
    <submittedName>
        <fullName evidence="1">Uncharacterized protein</fullName>
    </submittedName>
</protein>
<name>A0A6C0D8B3_9ZZZZ</name>
<proteinExistence type="predicted"/>